<proteinExistence type="predicted"/>
<dbReference type="Pfam" id="PF12441">
    <property type="entry name" value="CopG_antitoxin"/>
    <property type="match status" value="1"/>
</dbReference>
<dbReference type="EMBL" id="PFSC01000038">
    <property type="protein sequence ID" value="PJC33523.1"/>
    <property type="molecule type" value="Genomic_DNA"/>
</dbReference>
<evidence type="ECO:0000313" key="2">
    <source>
        <dbReference type="Proteomes" id="UP000231383"/>
    </source>
</evidence>
<organism evidence="1 2">
    <name type="scientific">Candidatus Roizmanbacteria bacterium CG_4_9_14_0_2_um_filter_39_13</name>
    <dbReference type="NCBI Taxonomy" id="1974839"/>
    <lineage>
        <taxon>Bacteria</taxon>
        <taxon>Candidatus Roizmaniibacteriota</taxon>
    </lineage>
</organism>
<name>A0A2M8F2J9_9BACT</name>
<evidence type="ECO:0000313" key="1">
    <source>
        <dbReference type="EMBL" id="PJC33523.1"/>
    </source>
</evidence>
<accession>A0A2M8F2J9</accession>
<comment type="caution">
    <text evidence="1">The sequence shown here is derived from an EMBL/GenBank/DDBJ whole genome shotgun (WGS) entry which is preliminary data.</text>
</comment>
<dbReference type="Proteomes" id="UP000231383">
    <property type="component" value="Unassembled WGS sequence"/>
</dbReference>
<evidence type="ECO:0008006" key="3">
    <source>
        <dbReference type="Google" id="ProtNLM"/>
    </source>
</evidence>
<gene>
    <name evidence="1" type="ORF">CO051_01365</name>
</gene>
<dbReference type="AlphaFoldDB" id="A0A2M8F2J9"/>
<sequence length="97" mass="11382">MKNNKLKLIPDFKTEDDERNFWDTADTTEYFDTDNPVDMDLSQLKPSTESISLRIPSSMLMRIKQIANSRDVPYQSLMKIFLAKQIQEELHAQRSTK</sequence>
<protein>
    <recommendedName>
        <fullName evidence="3">CopG family transcriptional regulator</fullName>
    </recommendedName>
</protein>
<dbReference type="InterPro" id="IPR022148">
    <property type="entry name" value="CopG_antitoxin"/>
</dbReference>
<reference evidence="2" key="1">
    <citation type="submission" date="2017-09" db="EMBL/GenBank/DDBJ databases">
        <title>Depth-based differentiation of microbial function through sediment-hosted aquifers and enrichment of novel symbionts in the deep terrestrial subsurface.</title>
        <authorList>
            <person name="Probst A.J."/>
            <person name="Ladd B."/>
            <person name="Jarett J.K."/>
            <person name="Geller-Mcgrath D.E."/>
            <person name="Sieber C.M.K."/>
            <person name="Emerson J.B."/>
            <person name="Anantharaman K."/>
            <person name="Thomas B.C."/>
            <person name="Malmstrom R."/>
            <person name="Stieglmeier M."/>
            <person name="Klingl A."/>
            <person name="Woyke T."/>
            <person name="Ryan C.M."/>
            <person name="Banfield J.F."/>
        </authorList>
    </citation>
    <scope>NUCLEOTIDE SEQUENCE [LARGE SCALE GENOMIC DNA]</scope>
</reference>